<dbReference type="PANTHER" id="PTHR13076">
    <property type="entry name" value="COILED-COIL AND C2 DOMAIN-CONTAINING PROTEIN 1-LIKE"/>
    <property type="match status" value="1"/>
</dbReference>
<keyword evidence="4" id="KW-1185">Reference proteome</keyword>
<dbReference type="EMBL" id="SKCS01000028">
    <property type="protein sequence ID" value="TNN20320.1"/>
    <property type="molecule type" value="Genomic_DNA"/>
</dbReference>
<dbReference type="SMART" id="SM00685">
    <property type="entry name" value="DM14"/>
    <property type="match status" value="3"/>
</dbReference>
<protein>
    <submittedName>
        <fullName evidence="3">Coiled-coil and C2 domain-containing protein isoform 2</fullName>
    </submittedName>
</protein>
<reference evidence="3 4" key="1">
    <citation type="submission" date="2019-03" db="EMBL/GenBank/DDBJ databases">
        <title>An improved genome assembly of the fluke Schistosoma japonicum.</title>
        <authorList>
            <person name="Hu W."/>
            <person name="Luo F."/>
            <person name="Yin M."/>
            <person name="Mo X."/>
            <person name="Sun C."/>
            <person name="Wu Q."/>
            <person name="Zhu B."/>
            <person name="Xiang M."/>
            <person name="Wang J."/>
            <person name="Wang Y."/>
            <person name="Zhang T."/>
            <person name="Xu B."/>
            <person name="Zheng H."/>
            <person name="Feng Z."/>
        </authorList>
    </citation>
    <scope>NUCLEOTIDE SEQUENCE [LARGE SCALE GENOMIC DNA]</scope>
    <source>
        <strain evidence="3">HuSjv2</strain>
        <tissue evidence="3">Worms</tissue>
    </source>
</reference>
<organism evidence="3 4">
    <name type="scientific">Schistosoma japonicum</name>
    <name type="common">Blood fluke</name>
    <dbReference type="NCBI Taxonomy" id="6182"/>
    <lineage>
        <taxon>Eukaryota</taxon>
        <taxon>Metazoa</taxon>
        <taxon>Spiralia</taxon>
        <taxon>Lophotrochozoa</taxon>
        <taxon>Platyhelminthes</taxon>
        <taxon>Trematoda</taxon>
        <taxon>Digenea</taxon>
        <taxon>Strigeidida</taxon>
        <taxon>Schistosomatoidea</taxon>
        <taxon>Schistosomatidae</taxon>
        <taxon>Schistosoma</taxon>
    </lineage>
</organism>
<feature type="region of interest" description="Disordered" evidence="1">
    <location>
        <begin position="175"/>
        <end position="214"/>
    </location>
</feature>
<evidence type="ECO:0000313" key="4">
    <source>
        <dbReference type="Proteomes" id="UP000311919"/>
    </source>
</evidence>
<comment type="caution">
    <text evidence="3">The sequence shown here is derived from an EMBL/GenBank/DDBJ whole genome shotgun (WGS) entry which is preliminary data.</text>
</comment>
<dbReference type="InterPro" id="IPR006608">
    <property type="entry name" value="CC2D1A/B_DM14"/>
</dbReference>
<evidence type="ECO:0000259" key="2">
    <source>
        <dbReference type="SMART" id="SM00685"/>
    </source>
</evidence>
<accession>A0A4Z2DVU9</accession>
<feature type="compositionally biased region" description="Polar residues" evidence="1">
    <location>
        <begin position="102"/>
        <end position="131"/>
    </location>
</feature>
<feature type="region of interest" description="Disordered" evidence="1">
    <location>
        <begin position="304"/>
        <end position="340"/>
    </location>
</feature>
<feature type="compositionally biased region" description="Polar residues" evidence="1">
    <location>
        <begin position="178"/>
        <end position="214"/>
    </location>
</feature>
<dbReference type="InterPro" id="IPR039725">
    <property type="entry name" value="CC2D1A/B"/>
</dbReference>
<feature type="domain" description="DM14" evidence="2">
    <location>
        <begin position="452"/>
        <end position="510"/>
    </location>
</feature>
<sequence>MHWISKKRGGIDSSFNPDDVGDMVFSNDDLENELLELLQGDRTCEFSSVSPSSEQNKTKCDKDDELLLAELVKSMENENRPVSSGSNRTDDLTINEEDIFGNNKTSSTGRTSNLPPETAGFNNSGRMLNSKNETKYDKDDELLLAELVKSMENENRPVSSGSNRTDDLTINEEDIFGNNKTSSTGRTSNLPPETAGFNNSGRMLNSKQSTPSNVNSLESTLKVPSDSNPDVRQAVLDYINPRSLNSGLDLLKNRHKEYKLAALTARDAGQLNKAKELLEASKCIGQAIINIEAGTETFNLETDLPPHPSEYEFSDENDLSETTTIPPPPPPSSQPVKSNVPDIMKTPIICTENILARIAYYKEKSKRINDDATKRRFNRILTRYDEGLRACERGVTSFEFEELVPPPGYPQLTDRSKLGKSIKLTNDDQKSLPAKPATSDHCPTKSKTEETVKLLIKRQDELKQAAKVAKQAGNIELAKTYIRSCLGMNQMIQAAEAGLPVDLTQLPRPPTFTDSAASKPILSGLKCDPPVKYAIAFNSLSGVDLFKTYSEILSDQEKLVNHLINELRFNGQNNQLIMSKLSDLISVNTCVKKLLSKYNQHVTHLIAHFELANLPKSNVNAKLADDILEISEIRGIAYPIPSNYSNIDTYVEIELSLNASSPPLKLSTNVVKSNSEPIYSQSVKELRVNTKSRVYRRFVQNNRCLKATVS</sequence>
<evidence type="ECO:0000256" key="1">
    <source>
        <dbReference type="SAM" id="MobiDB-lite"/>
    </source>
</evidence>
<feature type="region of interest" description="Disordered" evidence="1">
    <location>
        <begin position="76"/>
        <end position="135"/>
    </location>
</feature>
<dbReference type="AlphaFoldDB" id="A0A4Z2DVU9"/>
<feature type="domain" description="DM14" evidence="2">
    <location>
        <begin position="248"/>
        <end position="308"/>
    </location>
</feature>
<evidence type="ECO:0000313" key="3">
    <source>
        <dbReference type="EMBL" id="TNN20320.1"/>
    </source>
</evidence>
<dbReference type="OrthoDB" id="19996at2759"/>
<gene>
    <name evidence="3" type="ORF">EWB00_004170</name>
</gene>
<dbReference type="GO" id="GO:0001227">
    <property type="term" value="F:DNA-binding transcription repressor activity, RNA polymerase II-specific"/>
    <property type="evidence" value="ECO:0007669"/>
    <property type="project" value="InterPro"/>
</dbReference>
<dbReference type="Proteomes" id="UP000311919">
    <property type="component" value="Unassembled WGS sequence"/>
</dbReference>
<dbReference type="PANTHER" id="PTHR13076:SF9">
    <property type="entry name" value="COILED-COIL AND C2 DOMAIN-CONTAINING PROTEIN 1-LIKE"/>
    <property type="match status" value="1"/>
</dbReference>
<name>A0A4Z2DVU9_SCHJA</name>
<proteinExistence type="predicted"/>
<feature type="domain" description="DM14" evidence="2">
    <location>
        <begin position="351"/>
        <end position="407"/>
    </location>
</feature>